<reference evidence="2" key="1">
    <citation type="submission" date="2022-12" db="EMBL/GenBank/DDBJ databases">
        <authorList>
            <person name="Alioto T."/>
            <person name="Alioto T."/>
            <person name="Gomez Garrido J."/>
        </authorList>
    </citation>
    <scope>NUCLEOTIDE SEQUENCE</scope>
</reference>
<feature type="region of interest" description="Disordered" evidence="1">
    <location>
        <begin position="36"/>
        <end position="55"/>
    </location>
</feature>
<dbReference type="AlphaFoldDB" id="A0AA35L3Y5"/>
<dbReference type="EMBL" id="OX395137">
    <property type="protein sequence ID" value="CAI5789004.1"/>
    <property type="molecule type" value="Genomic_DNA"/>
</dbReference>
<proteinExistence type="predicted"/>
<accession>A0AA35L3Y5</accession>
<organism evidence="2 3">
    <name type="scientific">Podarcis lilfordi</name>
    <name type="common">Lilford's wall lizard</name>
    <dbReference type="NCBI Taxonomy" id="74358"/>
    <lineage>
        <taxon>Eukaryota</taxon>
        <taxon>Metazoa</taxon>
        <taxon>Chordata</taxon>
        <taxon>Craniata</taxon>
        <taxon>Vertebrata</taxon>
        <taxon>Euteleostomi</taxon>
        <taxon>Lepidosauria</taxon>
        <taxon>Squamata</taxon>
        <taxon>Bifurcata</taxon>
        <taxon>Unidentata</taxon>
        <taxon>Episquamata</taxon>
        <taxon>Laterata</taxon>
        <taxon>Lacertibaenia</taxon>
        <taxon>Lacertidae</taxon>
        <taxon>Podarcis</taxon>
    </lineage>
</organism>
<evidence type="ECO:0000313" key="3">
    <source>
        <dbReference type="Proteomes" id="UP001178461"/>
    </source>
</evidence>
<feature type="non-terminal residue" evidence="2">
    <location>
        <position position="1"/>
    </location>
</feature>
<name>A0AA35L3Y5_9SAUR</name>
<sequence>MLIFLLREIASPCVIDRNDSAVRHRHSLQDKIARMNSGEGVSGHPQPTSGMMGVGKKAQSQGIGVKLELYTVQNTSPQTSYYIKLDLVVTDSGVVALISLYWPRKPAYSFQSGLTSRGKHYMGSRLTLSKPSLAGKSKKTLLNSVRLSSESIILMHFSLGKKL</sequence>
<protein>
    <submittedName>
        <fullName evidence="2">Uncharacterized protein</fullName>
    </submittedName>
</protein>
<feature type="non-terminal residue" evidence="2">
    <location>
        <position position="163"/>
    </location>
</feature>
<evidence type="ECO:0000313" key="2">
    <source>
        <dbReference type="EMBL" id="CAI5789004.1"/>
    </source>
</evidence>
<gene>
    <name evidence="2" type="ORF">PODLI_1B020188</name>
</gene>
<evidence type="ECO:0000256" key="1">
    <source>
        <dbReference type="SAM" id="MobiDB-lite"/>
    </source>
</evidence>
<keyword evidence="3" id="KW-1185">Reference proteome</keyword>
<dbReference type="Proteomes" id="UP001178461">
    <property type="component" value="Chromosome 12"/>
</dbReference>